<proteinExistence type="evidence at transcript level"/>
<dbReference type="AlphaFoldDB" id="I4DLP4"/>
<reference evidence="1" key="1">
    <citation type="journal article" date="2012" name="BMC Biol.">
        <title>Comprehensive microarray-based analysis for stage-specific larval camouflage pattern-associated genes in the swallowtail butterfly, Papilio xuthus.</title>
        <authorList>
            <person name="Futahashi R."/>
            <person name="Shirataki H."/>
            <person name="Narita T."/>
            <person name="Mita K."/>
            <person name="Fujiwara H."/>
        </authorList>
    </citation>
    <scope>NUCLEOTIDE SEQUENCE</scope>
    <source>
        <tissue evidence="1">Epidermis</tissue>
    </source>
</reference>
<protein>
    <submittedName>
        <fullName evidence="1">Uncharacterized protein</fullName>
    </submittedName>
</protein>
<name>I4DLP4_PAPXU</name>
<organism evidence="1">
    <name type="scientific">Papilio xuthus</name>
    <name type="common">Asian swallowtail butterfly</name>
    <dbReference type="NCBI Taxonomy" id="66420"/>
    <lineage>
        <taxon>Eukaryota</taxon>
        <taxon>Metazoa</taxon>
        <taxon>Ecdysozoa</taxon>
        <taxon>Arthropoda</taxon>
        <taxon>Hexapoda</taxon>
        <taxon>Insecta</taxon>
        <taxon>Pterygota</taxon>
        <taxon>Neoptera</taxon>
        <taxon>Endopterygota</taxon>
        <taxon>Lepidoptera</taxon>
        <taxon>Glossata</taxon>
        <taxon>Ditrysia</taxon>
        <taxon>Papilionoidea</taxon>
        <taxon>Papilionidae</taxon>
        <taxon>Papilioninae</taxon>
        <taxon>Papilio</taxon>
    </lineage>
</organism>
<sequence length="53" mass="6307">MLKILCFQLKNHLNILLIFRTETAKCNNTSIVTVETYIILVRRPLSFHHAFYK</sequence>
<evidence type="ECO:0000313" key="1">
    <source>
        <dbReference type="EMBL" id="BAM18834.1"/>
    </source>
</evidence>
<accession>I4DLP4</accession>
<dbReference type="EMBL" id="AK402212">
    <property type="protein sequence ID" value="BAM18834.1"/>
    <property type="molecule type" value="mRNA"/>
</dbReference>